<dbReference type="InterPro" id="IPR036652">
    <property type="entry name" value="YjeF_N_dom_sf"/>
</dbReference>
<name>E6PSL0_9ZZZZ</name>
<comment type="function">
    <text evidence="17">Bifunctional enzyme that catalyzes the epimerization of the S- and R-forms of NAD(P)HX and the dehydration of the S-form of NAD(P)HX at the expense of ADP, which is converted to AMP. This allows the repair of both epimers of NAD(P)HX, a damaged form of NAD(P)H that is a result of enzymatic or heat-dependent hydration.</text>
</comment>
<evidence type="ECO:0000256" key="4">
    <source>
        <dbReference type="ARBA" id="ARBA00006001"/>
    </source>
</evidence>
<evidence type="ECO:0000256" key="9">
    <source>
        <dbReference type="ARBA" id="ARBA00022741"/>
    </source>
</evidence>
<dbReference type="EC" id="4.2.1.136" evidence="7"/>
<keyword evidence="15" id="KW-0456">Lyase</keyword>
<proteinExistence type="inferred from homology"/>
<keyword evidence="13" id="KW-0520">NAD</keyword>
<dbReference type="EMBL" id="CABM01000048">
    <property type="protein sequence ID" value="CBH97917.1"/>
    <property type="molecule type" value="Genomic_DNA"/>
</dbReference>
<comment type="similarity">
    <text evidence="4">In the N-terminal section; belongs to the NnrE/AIBP family.</text>
</comment>
<dbReference type="SUPFAM" id="SSF64153">
    <property type="entry name" value="YjeF N-terminal domain-like"/>
    <property type="match status" value="1"/>
</dbReference>
<dbReference type="InterPro" id="IPR004443">
    <property type="entry name" value="YjeF_N_dom"/>
</dbReference>
<keyword evidence="16" id="KW-0511">Multifunctional enzyme</keyword>
<dbReference type="GO" id="GO:0005524">
    <property type="term" value="F:ATP binding"/>
    <property type="evidence" value="ECO:0007669"/>
    <property type="project" value="UniProtKB-KW"/>
</dbReference>
<evidence type="ECO:0000256" key="1">
    <source>
        <dbReference type="ARBA" id="ARBA00000013"/>
    </source>
</evidence>
<comment type="catalytic activity">
    <reaction evidence="20">
        <text>(6S)-NADPHX + ADP = AMP + phosphate + NADPH + H(+)</text>
        <dbReference type="Rhea" id="RHEA:32235"/>
        <dbReference type="ChEBI" id="CHEBI:15378"/>
        <dbReference type="ChEBI" id="CHEBI:43474"/>
        <dbReference type="ChEBI" id="CHEBI:57783"/>
        <dbReference type="ChEBI" id="CHEBI:64076"/>
        <dbReference type="ChEBI" id="CHEBI:456215"/>
        <dbReference type="ChEBI" id="CHEBI:456216"/>
        <dbReference type="EC" id="4.2.1.136"/>
    </reaction>
</comment>
<evidence type="ECO:0000256" key="3">
    <source>
        <dbReference type="ARBA" id="ARBA00001958"/>
    </source>
</evidence>
<evidence type="ECO:0000256" key="10">
    <source>
        <dbReference type="ARBA" id="ARBA00022840"/>
    </source>
</evidence>
<accession>E6PSL0</accession>
<dbReference type="NCBIfam" id="TIGR00197">
    <property type="entry name" value="yjeF_nterm"/>
    <property type="match status" value="1"/>
</dbReference>
<dbReference type="GO" id="GO:0052856">
    <property type="term" value="F:NAD(P)HX epimerase activity"/>
    <property type="evidence" value="ECO:0007669"/>
    <property type="project" value="UniProtKB-EC"/>
</dbReference>
<dbReference type="Gene3D" id="3.40.50.10260">
    <property type="entry name" value="YjeF N-terminal domain"/>
    <property type="match status" value="1"/>
</dbReference>
<sequence>MMHRMTGLQQCGSLPVWDTAALRRIEHDAASGLPPHGLMQRAGDAIARLARARFPHARQVTMLCGPGNNGGDGLVAAAALARHGLQVSVWMVACGAAADWQRTTRPADWLWALQLARDAGLQPLPWTQDAATWAWQGAGLIIDALLGIGLNRAPEGEMAAAMAALAQHPAPVLAVDLPSGLASDTGTAPGEMVRVEVTLTLLGLKPGLLTGPDAHACGELWLDDLDAWGDLGDSAISRKRRTTPSFLDPLGGRLLQGSGLGALTPKPDATAMLLGAADAIAALPQPGSAAHKGERGDVHIFGGAMGMTGAALLAARAALALGAGRVFAALLDPQAPSFDAARPELMLRKPQALLEMVRHAPTREGRCCVVFGPGAGMSAEALSILQALLALDQPLVIDADGLNLLAGQARDGLLWQALQQRRAPTWLTPHPREAAGLLQWDTARVQADRLSAARTLAAQSRAHCVLKGAGSVMTTPDGAAWINPSGNGLLATAGSGDVLTGTLAACIAPARNPNAAIAAARAAVWLHGAGADLAREEGQGLRAGTLPDAMVRARTMANGLPIDMDRAGHRL</sequence>
<dbReference type="InterPro" id="IPR000631">
    <property type="entry name" value="CARKD"/>
</dbReference>
<evidence type="ECO:0000256" key="19">
    <source>
        <dbReference type="ARBA" id="ARBA00048238"/>
    </source>
</evidence>
<keyword evidence="8" id="KW-0479">Metal-binding</keyword>
<dbReference type="InterPro" id="IPR029056">
    <property type="entry name" value="Ribokinase-like"/>
</dbReference>
<dbReference type="GO" id="GO:0046872">
    <property type="term" value="F:metal ion binding"/>
    <property type="evidence" value="ECO:0007669"/>
    <property type="project" value="UniProtKB-KW"/>
</dbReference>
<dbReference type="CDD" id="cd01171">
    <property type="entry name" value="YXKO-related"/>
    <property type="match status" value="1"/>
</dbReference>
<dbReference type="Pfam" id="PF03853">
    <property type="entry name" value="YjeF_N"/>
    <property type="match status" value="1"/>
</dbReference>
<comment type="caution">
    <text evidence="23">The sequence shown here is derived from an EMBL/GenBank/DDBJ whole genome shotgun (WGS) entry which is preliminary data.</text>
</comment>
<evidence type="ECO:0000256" key="13">
    <source>
        <dbReference type="ARBA" id="ARBA00023027"/>
    </source>
</evidence>
<evidence type="ECO:0000256" key="6">
    <source>
        <dbReference type="ARBA" id="ARBA00012228"/>
    </source>
</evidence>
<evidence type="ECO:0000256" key="11">
    <source>
        <dbReference type="ARBA" id="ARBA00022857"/>
    </source>
</evidence>
<comment type="catalytic activity">
    <reaction evidence="19">
        <text>(6S)-NADHX + ADP = AMP + phosphate + NADH + H(+)</text>
        <dbReference type="Rhea" id="RHEA:32223"/>
        <dbReference type="ChEBI" id="CHEBI:15378"/>
        <dbReference type="ChEBI" id="CHEBI:43474"/>
        <dbReference type="ChEBI" id="CHEBI:57945"/>
        <dbReference type="ChEBI" id="CHEBI:64074"/>
        <dbReference type="ChEBI" id="CHEBI:456215"/>
        <dbReference type="ChEBI" id="CHEBI:456216"/>
        <dbReference type="EC" id="4.2.1.136"/>
    </reaction>
</comment>
<evidence type="ECO:0000256" key="17">
    <source>
        <dbReference type="ARBA" id="ARBA00025153"/>
    </source>
</evidence>
<dbReference type="PANTHER" id="PTHR12592:SF0">
    <property type="entry name" value="ATP-DEPENDENT (S)-NAD(P)H-HYDRATE DEHYDRATASE"/>
    <property type="match status" value="1"/>
</dbReference>
<keyword evidence="14" id="KW-0413">Isomerase</keyword>
<keyword evidence="23" id="KW-0808">Transferase</keyword>
<dbReference type="Pfam" id="PF01256">
    <property type="entry name" value="Carb_kinase"/>
    <property type="match status" value="1"/>
</dbReference>
<keyword evidence="10" id="KW-0067">ATP-binding</keyword>
<evidence type="ECO:0000259" key="22">
    <source>
        <dbReference type="PROSITE" id="PS51385"/>
    </source>
</evidence>
<dbReference type="GO" id="GO:0016301">
    <property type="term" value="F:kinase activity"/>
    <property type="evidence" value="ECO:0007669"/>
    <property type="project" value="UniProtKB-KW"/>
</dbReference>
<evidence type="ECO:0000259" key="21">
    <source>
        <dbReference type="PROSITE" id="PS51383"/>
    </source>
</evidence>
<dbReference type="PROSITE" id="PS51385">
    <property type="entry name" value="YJEF_N"/>
    <property type="match status" value="1"/>
</dbReference>
<dbReference type="InterPro" id="IPR030677">
    <property type="entry name" value="Nnr"/>
</dbReference>
<dbReference type="EC" id="5.1.99.6" evidence="6"/>
<dbReference type="PROSITE" id="PS51383">
    <property type="entry name" value="YJEF_C_3"/>
    <property type="match status" value="1"/>
</dbReference>
<comment type="catalytic activity">
    <reaction evidence="1">
        <text>(6R)-NADHX = (6S)-NADHX</text>
        <dbReference type="Rhea" id="RHEA:32215"/>
        <dbReference type="ChEBI" id="CHEBI:64074"/>
        <dbReference type="ChEBI" id="CHEBI:64075"/>
        <dbReference type="EC" id="5.1.99.6"/>
    </reaction>
</comment>
<feature type="domain" description="YjeF N-terminal" evidence="22">
    <location>
        <begin position="22"/>
        <end position="233"/>
    </location>
</feature>
<evidence type="ECO:0000256" key="14">
    <source>
        <dbReference type="ARBA" id="ARBA00023235"/>
    </source>
</evidence>
<dbReference type="InterPro" id="IPR017953">
    <property type="entry name" value="Carbohydrate_kinase_pred_CS"/>
</dbReference>
<reference evidence="23" key="1">
    <citation type="submission" date="2009-10" db="EMBL/GenBank/DDBJ databases">
        <title>Diversity of trophic interactions inside an arsenic-rich microbial ecosystem.</title>
        <authorList>
            <person name="Bertin P.N."/>
            <person name="Heinrich-Salmeron A."/>
            <person name="Pelletier E."/>
            <person name="Goulhen-Chollet F."/>
            <person name="Arsene-Ploetze F."/>
            <person name="Gallien S."/>
            <person name="Calteau A."/>
            <person name="Vallenet D."/>
            <person name="Casiot C."/>
            <person name="Chane-Woon-Ming B."/>
            <person name="Giloteaux L."/>
            <person name="Barakat M."/>
            <person name="Bonnefoy V."/>
            <person name="Bruneel O."/>
            <person name="Chandler M."/>
            <person name="Cleiss J."/>
            <person name="Duran R."/>
            <person name="Elbaz-Poulichet F."/>
            <person name="Fonknechten N."/>
            <person name="Lauga B."/>
            <person name="Mornico D."/>
            <person name="Ortet P."/>
            <person name="Schaeffer C."/>
            <person name="Siguier P."/>
            <person name="Alexander Thil Smith A."/>
            <person name="Van Dorsselaer A."/>
            <person name="Weissenbach J."/>
            <person name="Medigue C."/>
            <person name="Le Paslier D."/>
        </authorList>
    </citation>
    <scope>NUCLEOTIDE SEQUENCE</scope>
</reference>
<keyword evidence="23" id="KW-0418">Kinase</keyword>
<evidence type="ECO:0000256" key="2">
    <source>
        <dbReference type="ARBA" id="ARBA00000909"/>
    </source>
</evidence>
<evidence type="ECO:0000313" key="23">
    <source>
        <dbReference type="EMBL" id="CBH97917.1"/>
    </source>
</evidence>
<dbReference type="PANTHER" id="PTHR12592">
    <property type="entry name" value="ATP-DEPENDENT (S)-NAD(P)H-HYDRATE DEHYDRATASE FAMILY MEMBER"/>
    <property type="match status" value="1"/>
</dbReference>
<comment type="cofactor">
    <cofactor evidence="3">
        <name>K(+)</name>
        <dbReference type="ChEBI" id="CHEBI:29103"/>
    </cofactor>
</comment>
<evidence type="ECO:0000256" key="15">
    <source>
        <dbReference type="ARBA" id="ARBA00023239"/>
    </source>
</evidence>
<gene>
    <name evidence="23" type="ORF">CARN2_3393</name>
</gene>
<feature type="domain" description="YjeF C-terminal" evidence="21">
    <location>
        <begin position="275"/>
        <end position="557"/>
    </location>
</feature>
<evidence type="ECO:0000256" key="8">
    <source>
        <dbReference type="ARBA" id="ARBA00022723"/>
    </source>
</evidence>
<dbReference type="HAMAP" id="MF_01966">
    <property type="entry name" value="NADHX_epimerase"/>
    <property type="match status" value="1"/>
</dbReference>
<dbReference type="GO" id="GO:0052855">
    <property type="term" value="F:ADP-dependent NAD(P)H-hydrate dehydratase activity"/>
    <property type="evidence" value="ECO:0007669"/>
    <property type="project" value="UniProtKB-EC"/>
</dbReference>
<protein>
    <recommendedName>
        <fullName evidence="18">Nicotinamide nucleotide repair protein</fullName>
        <ecNumber evidence="7">4.2.1.136</ecNumber>
        <ecNumber evidence="6">5.1.99.6</ecNumber>
    </recommendedName>
</protein>
<dbReference type="SUPFAM" id="SSF53613">
    <property type="entry name" value="Ribokinase-like"/>
    <property type="match status" value="1"/>
</dbReference>
<dbReference type="HAMAP" id="MF_01965">
    <property type="entry name" value="NADHX_dehydratase"/>
    <property type="match status" value="1"/>
</dbReference>
<evidence type="ECO:0000256" key="16">
    <source>
        <dbReference type="ARBA" id="ARBA00023268"/>
    </source>
</evidence>
<comment type="similarity">
    <text evidence="5">In the C-terminal section; belongs to the NnrD/CARKD family.</text>
</comment>
<keyword evidence="11" id="KW-0521">NADP</keyword>
<dbReference type="AlphaFoldDB" id="E6PSL0"/>
<evidence type="ECO:0000256" key="7">
    <source>
        <dbReference type="ARBA" id="ARBA00013129"/>
    </source>
</evidence>
<dbReference type="PROSITE" id="PS01050">
    <property type="entry name" value="YJEF_C_2"/>
    <property type="match status" value="1"/>
</dbReference>
<evidence type="ECO:0000256" key="5">
    <source>
        <dbReference type="ARBA" id="ARBA00009524"/>
    </source>
</evidence>
<dbReference type="Gene3D" id="3.40.1190.20">
    <property type="match status" value="1"/>
</dbReference>
<dbReference type="NCBIfam" id="TIGR00196">
    <property type="entry name" value="yjeF_cterm"/>
    <property type="match status" value="1"/>
</dbReference>
<keyword evidence="9" id="KW-0547">Nucleotide-binding</keyword>
<keyword evidence="12" id="KW-0630">Potassium</keyword>
<dbReference type="PIRSF" id="PIRSF017184">
    <property type="entry name" value="Nnr"/>
    <property type="match status" value="1"/>
</dbReference>
<evidence type="ECO:0000256" key="18">
    <source>
        <dbReference type="ARBA" id="ARBA00032624"/>
    </source>
</evidence>
<dbReference type="GO" id="GO:0110051">
    <property type="term" value="P:metabolite repair"/>
    <property type="evidence" value="ECO:0007669"/>
    <property type="project" value="TreeGrafter"/>
</dbReference>
<evidence type="ECO:0000256" key="12">
    <source>
        <dbReference type="ARBA" id="ARBA00022958"/>
    </source>
</evidence>
<organism evidence="23">
    <name type="scientific">mine drainage metagenome</name>
    <dbReference type="NCBI Taxonomy" id="410659"/>
    <lineage>
        <taxon>unclassified sequences</taxon>
        <taxon>metagenomes</taxon>
        <taxon>ecological metagenomes</taxon>
    </lineage>
</organism>
<comment type="catalytic activity">
    <reaction evidence="2">
        <text>(6R)-NADPHX = (6S)-NADPHX</text>
        <dbReference type="Rhea" id="RHEA:32227"/>
        <dbReference type="ChEBI" id="CHEBI:64076"/>
        <dbReference type="ChEBI" id="CHEBI:64077"/>
        <dbReference type="EC" id="5.1.99.6"/>
    </reaction>
</comment>
<evidence type="ECO:0000256" key="20">
    <source>
        <dbReference type="ARBA" id="ARBA00049209"/>
    </source>
</evidence>